<proteinExistence type="predicted"/>
<keyword evidence="3" id="KW-1185">Reference proteome</keyword>
<evidence type="ECO:0000313" key="3">
    <source>
        <dbReference type="Proteomes" id="UP001060261"/>
    </source>
</evidence>
<protein>
    <submittedName>
        <fullName evidence="2">Uncharacterized protein</fullName>
    </submittedName>
</protein>
<sequence>MRTQKSKLRGLKMSLSVCLFSAFSLAAASSTTITTPLSITVLAVCFVNGATAQQVQLKCTRNSAPPQDPRTLGGVPDNLRMAGPLVVVAEDQASDGATLYTYATAQGAVSSQDGVWSVDYF</sequence>
<accession>A0ABY5YF95</accession>
<feature type="chain" id="PRO_5047429980" evidence="1">
    <location>
        <begin position="27"/>
        <end position="121"/>
    </location>
</feature>
<reference evidence="2" key="1">
    <citation type="submission" date="2022-09" db="EMBL/GenBank/DDBJ databases">
        <title>genome sequence of Deinococcus rubellus.</title>
        <authorList>
            <person name="Srinivasan S."/>
        </authorList>
    </citation>
    <scope>NUCLEOTIDE SEQUENCE</scope>
    <source>
        <strain evidence="2">Ant6</strain>
    </source>
</reference>
<dbReference type="EMBL" id="CP104213">
    <property type="protein sequence ID" value="UWX63750.1"/>
    <property type="molecule type" value="Genomic_DNA"/>
</dbReference>
<dbReference type="RefSeq" id="WP_260560030.1">
    <property type="nucleotide sequence ID" value="NZ_BAABEC010000074.1"/>
</dbReference>
<dbReference type="Proteomes" id="UP001060261">
    <property type="component" value="Chromosome"/>
</dbReference>
<feature type="signal peptide" evidence="1">
    <location>
        <begin position="1"/>
        <end position="26"/>
    </location>
</feature>
<gene>
    <name evidence="2" type="ORF">N0D28_13600</name>
</gene>
<evidence type="ECO:0000256" key="1">
    <source>
        <dbReference type="SAM" id="SignalP"/>
    </source>
</evidence>
<organism evidence="2 3">
    <name type="scientific">Deinococcus rubellus</name>
    <dbReference type="NCBI Taxonomy" id="1889240"/>
    <lineage>
        <taxon>Bacteria</taxon>
        <taxon>Thermotogati</taxon>
        <taxon>Deinococcota</taxon>
        <taxon>Deinococci</taxon>
        <taxon>Deinococcales</taxon>
        <taxon>Deinococcaceae</taxon>
        <taxon>Deinococcus</taxon>
    </lineage>
</organism>
<name>A0ABY5YF95_9DEIO</name>
<keyword evidence="1" id="KW-0732">Signal</keyword>
<evidence type="ECO:0000313" key="2">
    <source>
        <dbReference type="EMBL" id="UWX63750.1"/>
    </source>
</evidence>